<keyword evidence="1" id="KW-0812">Transmembrane</keyword>
<evidence type="ECO:0000313" key="3">
    <source>
        <dbReference type="Proteomes" id="UP000199226"/>
    </source>
</evidence>
<gene>
    <name evidence="2" type="ORF">SAMN05421813_101289</name>
</gene>
<evidence type="ECO:0000313" key="2">
    <source>
        <dbReference type="EMBL" id="SDL70582.1"/>
    </source>
</evidence>
<dbReference type="EMBL" id="FNHH01000001">
    <property type="protein sequence ID" value="SDL70582.1"/>
    <property type="molecule type" value="Genomic_DNA"/>
</dbReference>
<organism evidence="2 3">
    <name type="scientific">Daejeonella rubra</name>
    <dbReference type="NCBI Taxonomy" id="990371"/>
    <lineage>
        <taxon>Bacteria</taxon>
        <taxon>Pseudomonadati</taxon>
        <taxon>Bacteroidota</taxon>
        <taxon>Sphingobacteriia</taxon>
        <taxon>Sphingobacteriales</taxon>
        <taxon>Sphingobacteriaceae</taxon>
        <taxon>Daejeonella</taxon>
    </lineage>
</organism>
<protein>
    <submittedName>
        <fullName evidence="2">Uncharacterized protein</fullName>
    </submittedName>
</protein>
<proteinExistence type="predicted"/>
<sequence length="58" mass="6423">MYFMLEENKTNSNSGLIITGYLFSVLSIAFFPLLFAMVGVIIGVINITKNNIGMAFSR</sequence>
<keyword evidence="1" id="KW-1133">Transmembrane helix</keyword>
<dbReference type="Proteomes" id="UP000199226">
    <property type="component" value="Unassembled WGS sequence"/>
</dbReference>
<feature type="transmembrane region" description="Helical" evidence="1">
    <location>
        <begin position="20"/>
        <end position="48"/>
    </location>
</feature>
<dbReference type="STRING" id="990371.SAMN05421813_101289"/>
<accession>A0A1G9M8F5</accession>
<dbReference type="AlphaFoldDB" id="A0A1G9M8F5"/>
<keyword evidence="1" id="KW-0472">Membrane</keyword>
<keyword evidence="3" id="KW-1185">Reference proteome</keyword>
<name>A0A1G9M8F5_9SPHI</name>
<reference evidence="3" key="1">
    <citation type="submission" date="2016-10" db="EMBL/GenBank/DDBJ databases">
        <authorList>
            <person name="Varghese N."/>
            <person name="Submissions S."/>
        </authorList>
    </citation>
    <scope>NUCLEOTIDE SEQUENCE [LARGE SCALE GENOMIC DNA]</scope>
    <source>
        <strain evidence="3">DSM 24536</strain>
    </source>
</reference>
<evidence type="ECO:0000256" key="1">
    <source>
        <dbReference type="SAM" id="Phobius"/>
    </source>
</evidence>